<dbReference type="EMBL" id="JARKNE010000011">
    <property type="protein sequence ID" value="KAK5783092.1"/>
    <property type="molecule type" value="Genomic_DNA"/>
</dbReference>
<proteinExistence type="predicted"/>
<feature type="coiled-coil region" evidence="1">
    <location>
        <begin position="3"/>
        <end position="232"/>
    </location>
</feature>
<sequence length="1007" mass="117457">MAKEKVYEELEEVKVENEKLREDFISKAELCEHLKKVQNEQVKKIREASSKIEKLAQELLEKEEEITTVKRSNEELKRILNEKESAVKHLNVVNDKLRAGRDERNRKSEQENRRLVLALDEANEVNIDQEQKINVLKAEIEGLKMDLSVSKKCLDAEKAAKNPRALREREDLLIKVEEEKSKVEDQLKWKKEQFRHLEEAHEKLRDRFKASKKEWEQEKSALLDEISSLQTRLDSEIRVTSDLQNRLQVCNQALSCEETRRKYLEVEVSEFKTHYENIFSECQDAKSQLDCLNSQRDNEVATLRHVLGMKESFYKEMEYRSGKLEQENQELLTSLKELRETRIQEAGSSSSLSKLKNKLRSVEQMHKDCSTNLRAKEAEWNSQREEMTRKLNDYSSRLQSKDATLKVLEMELEGCLSSAVQLKLQNEEISVMLLVLKSGMSEARLKLGNVEAELGLHEKERVEELSILKQQLDMKDTALADAQKDIADERERTAILSRRVDTLDQLEDKHQLMEKELNRCKEMLEESSRCQLWLKEQALQVENDSKEKILEVYDALDAVNSELAEERENVASLLRRVESLDLIEGQRLLLQKELKKCKEMLEEAAKSQIQFKEQASQMENESREKLREVCDALETTKSELTEEQERTASLMIRVEFLDQIEERWLQTQAELKRYKEMLEEACRRQCQLEEQSVHMKNELGEKLKEVSDALETANIELAEEREKTASLMKRIESSDQLEEQLALKQKELDRYNELLESSRCQLLLEEQISRTDNGSERELKEVRNALVKANSELSEKTREGHELELELWIWESIAERLKAELEESQALRKELEASLLAQMDVEESIKKEKEDLVRITEEKDGRIVNLQQQMVSLVQEHTARELEEEANSAEDSVHQQTREHEAELEAKHMENRNLLENNTKLSTDRENLLGFVTSLGDWISEFASEDAKLMGILGRIVQSFDNCISDMKGNDELYDTLKENKKSLSSSPAARKPDSLVEERSPFRELN</sequence>
<dbReference type="PANTHER" id="PTHR45287">
    <property type="entry name" value="OS03G0691500 PROTEIN"/>
    <property type="match status" value="1"/>
</dbReference>
<accession>A0ABR0MY89</accession>
<protein>
    <submittedName>
        <fullName evidence="3">Uncharacterized protein</fullName>
    </submittedName>
</protein>
<feature type="compositionally biased region" description="Basic and acidic residues" evidence="2">
    <location>
        <begin position="991"/>
        <end position="1007"/>
    </location>
</feature>
<dbReference type="Proteomes" id="UP001358586">
    <property type="component" value="Chromosome 11"/>
</dbReference>
<evidence type="ECO:0000313" key="3">
    <source>
        <dbReference type="EMBL" id="KAK5783092.1"/>
    </source>
</evidence>
<comment type="caution">
    <text evidence="3">The sequence shown here is derived from an EMBL/GenBank/DDBJ whole genome shotgun (WGS) entry which is preliminary data.</text>
</comment>
<keyword evidence="4" id="KW-1185">Reference proteome</keyword>
<feature type="coiled-coil region" evidence="1">
    <location>
        <begin position="321"/>
        <end position="372"/>
    </location>
</feature>
<organism evidence="3 4">
    <name type="scientific">Gossypium arboreum</name>
    <name type="common">Tree cotton</name>
    <name type="synonym">Gossypium nanking</name>
    <dbReference type="NCBI Taxonomy" id="29729"/>
    <lineage>
        <taxon>Eukaryota</taxon>
        <taxon>Viridiplantae</taxon>
        <taxon>Streptophyta</taxon>
        <taxon>Embryophyta</taxon>
        <taxon>Tracheophyta</taxon>
        <taxon>Spermatophyta</taxon>
        <taxon>Magnoliopsida</taxon>
        <taxon>eudicotyledons</taxon>
        <taxon>Gunneridae</taxon>
        <taxon>Pentapetalae</taxon>
        <taxon>rosids</taxon>
        <taxon>malvids</taxon>
        <taxon>Malvales</taxon>
        <taxon>Malvaceae</taxon>
        <taxon>Malvoideae</taxon>
        <taxon>Gossypium</taxon>
    </lineage>
</organism>
<feature type="region of interest" description="Disordered" evidence="2">
    <location>
        <begin position="980"/>
        <end position="1007"/>
    </location>
</feature>
<name>A0ABR0MY89_GOSAR</name>
<gene>
    <name evidence="3" type="ORF">PVK06_037600</name>
</gene>
<feature type="coiled-coil region" evidence="1">
    <location>
        <begin position="556"/>
        <end position="834"/>
    </location>
</feature>
<reference evidence="3 4" key="1">
    <citation type="submission" date="2023-03" db="EMBL/GenBank/DDBJ databases">
        <title>WGS of Gossypium arboreum.</title>
        <authorList>
            <person name="Yu D."/>
        </authorList>
    </citation>
    <scope>NUCLEOTIDE SEQUENCE [LARGE SCALE GENOMIC DNA]</scope>
    <source>
        <tissue evidence="3">Leaf</tissue>
    </source>
</reference>
<dbReference type="InterPro" id="IPR040262">
    <property type="entry name" value="At4g38062-like"/>
</dbReference>
<dbReference type="PANTHER" id="PTHR45287:SF4">
    <property type="entry name" value="OS03G0691500 PROTEIN"/>
    <property type="match status" value="1"/>
</dbReference>
<evidence type="ECO:0000256" key="2">
    <source>
        <dbReference type="SAM" id="MobiDB-lite"/>
    </source>
</evidence>
<evidence type="ECO:0000256" key="1">
    <source>
        <dbReference type="SAM" id="Coils"/>
    </source>
</evidence>
<feature type="coiled-coil region" evidence="1">
    <location>
        <begin position="440"/>
        <end position="526"/>
    </location>
</feature>
<evidence type="ECO:0000313" key="4">
    <source>
        <dbReference type="Proteomes" id="UP001358586"/>
    </source>
</evidence>
<keyword evidence="1" id="KW-0175">Coiled coil</keyword>